<dbReference type="Pfam" id="PF01370">
    <property type="entry name" value="Epimerase"/>
    <property type="match status" value="1"/>
</dbReference>
<evidence type="ECO:0000313" key="3">
    <source>
        <dbReference type="EMBL" id="GAA1692278.1"/>
    </source>
</evidence>
<dbReference type="PANTHER" id="PTHR48079">
    <property type="entry name" value="PROTEIN YEEZ"/>
    <property type="match status" value="1"/>
</dbReference>
<evidence type="ECO:0000256" key="1">
    <source>
        <dbReference type="SAM" id="MobiDB-lite"/>
    </source>
</evidence>
<dbReference type="InterPro" id="IPR051783">
    <property type="entry name" value="NAD(P)-dependent_oxidoreduct"/>
</dbReference>
<keyword evidence="4" id="KW-1185">Reference proteome</keyword>
<dbReference type="Proteomes" id="UP001499851">
    <property type="component" value="Unassembled WGS sequence"/>
</dbReference>
<dbReference type="RefSeq" id="WP_344491527.1">
    <property type="nucleotide sequence ID" value="NZ_BAAAQF010000024.1"/>
</dbReference>
<evidence type="ECO:0000313" key="4">
    <source>
        <dbReference type="Proteomes" id="UP001499851"/>
    </source>
</evidence>
<proteinExistence type="predicted"/>
<dbReference type="InterPro" id="IPR036291">
    <property type="entry name" value="NAD(P)-bd_dom_sf"/>
</dbReference>
<sequence length="308" mass="31180">MRVFITGASGFIGSAVSGELLAAGHAVTGLARSDASAAALAAAGVEVRRGTIDDLDVLREESLAADAVVHLAFKHDIAFSGRFDDAVDADRAAVEAIGEALAGSGKAFGIASGVPVSDGGPTSEDQGHDTDAATTGPAARFAVAEYALGLAARGVRSMVFRFPIVYGEGDPGFTATLVATARDKGVAGYLGDGANRWSGVHRADAAVLLRLAVERAPAGSTLHVVADEGVAIRDLAAVIGRGLGVPTASIAPEDAAAHFGWLAGFVGADRAASSAFTRELLGWTPTRPGFLDDLDKGHYFALGSPQGE</sequence>
<reference evidence="3 4" key="1">
    <citation type="journal article" date="2019" name="Int. J. Syst. Evol. Microbiol.">
        <title>The Global Catalogue of Microorganisms (GCM) 10K type strain sequencing project: providing services to taxonomists for standard genome sequencing and annotation.</title>
        <authorList>
            <consortium name="The Broad Institute Genomics Platform"/>
            <consortium name="The Broad Institute Genome Sequencing Center for Infectious Disease"/>
            <person name="Wu L."/>
            <person name="Ma J."/>
        </authorList>
    </citation>
    <scope>NUCLEOTIDE SEQUENCE [LARGE SCALE GENOMIC DNA]</scope>
    <source>
        <strain evidence="3 4">JCM 16001</strain>
    </source>
</reference>
<dbReference type="PANTHER" id="PTHR48079:SF6">
    <property type="entry name" value="NAD(P)-BINDING DOMAIN-CONTAINING PROTEIN-RELATED"/>
    <property type="match status" value="1"/>
</dbReference>
<evidence type="ECO:0000259" key="2">
    <source>
        <dbReference type="Pfam" id="PF01370"/>
    </source>
</evidence>
<name>A0ABN2HS49_9ACTN</name>
<dbReference type="InterPro" id="IPR001509">
    <property type="entry name" value="Epimerase_deHydtase"/>
</dbReference>
<dbReference type="EMBL" id="BAAAQF010000024">
    <property type="protein sequence ID" value="GAA1692278.1"/>
    <property type="molecule type" value="Genomic_DNA"/>
</dbReference>
<accession>A0ABN2HS49</accession>
<dbReference type="SUPFAM" id="SSF51735">
    <property type="entry name" value="NAD(P)-binding Rossmann-fold domains"/>
    <property type="match status" value="1"/>
</dbReference>
<feature type="domain" description="NAD-dependent epimerase/dehydratase" evidence="2">
    <location>
        <begin position="3"/>
        <end position="217"/>
    </location>
</feature>
<dbReference type="Gene3D" id="3.40.50.720">
    <property type="entry name" value="NAD(P)-binding Rossmann-like Domain"/>
    <property type="match status" value="1"/>
</dbReference>
<gene>
    <name evidence="3" type="ORF">GCM10009830_45080</name>
</gene>
<feature type="region of interest" description="Disordered" evidence="1">
    <location>
        <begin position="115"/>
        <end position="134"/>
    </location>
</feature>
<comment type="caution">
    <text evidence="3">The sequence shown here is derived from an EMBL/GenBank/DDBJ whole genome shotgun (WGS) entry which is preliminary data.</text>
</comment>
<organism evidence="3 4">
    <name type="scientific">Glycomyces endophyticus</name>
    <dbReference type="NCBI Taxonomy" id="480996"/>
    <lineage>
        <taxon>Bacteria</taxon>
        <taxon>Bacillati</taxon>
        <taxon>Actinomycetota</taxon>
        <taxon>Actinomycetes</taxon>
        <taxon>Glycomycetales</taxon>
        <taxon>Glycomycetaceae</taxon>
        <taxon>Glycomyces</taxon>
    </lineage>
</organism>
<protein>
    <submittedName>
        <fullName evidence="3">SDR family oxidoreductase</fullName>
    </submittedName>
</protein>